<evidence type="ECO:0000256" key="4">
    <source>
        <dbReference type="SAM" id="SignalP"/>
    </source>
</evidence>
<dbReference type="PANTHER" id="PTHR46847">
    <property type="entry name" value="D-ALLOSE-BINDING PERIPLASMIC PROTEIN-RELATED"/>
    <property type="match status" value="1"/>
</dbReference>
<name>A0A1I4KLL8_9ACTN</name>
<comment type="similarity">
    <text evidence="2">Belongs to the bacterial solute-binding protein 2 family.</text>
</comment>
<dbReference type="Pfam" id="PF13407">
    <property type="entry name" value="Peripla_BP_4"/>
    <property type="match status" value="1"/>
</dbReference>
<dbReference type="GO" id="GO:0030246">
    <property type="term" value="F:carbohydrate binding"/>
    <property type="evidence" value="ECO:0007669"/>
    <property type="project" value="UniProtKB-ARBA"/>
</dbReference>
<dbReference type="SUPFAM" id="SSF53822">
    <property type="entry name" value="Periplasmic binding protein-like I"/>
    <property type="match status" value="1"/>
</dbReference>
<evidence type="ECO:0000259" key="5">
    <source>
        <dbReference type="Pfam" id="PF13407"/>
    </source>
</evidence>
<proteinExistence type="inferred from homology"/>
<evidence type="ECO:0000256" key="1">
    <source>
        <dbReference type="ARBA" id="ARBA00004196"/>
    </source>
</evidence>
<feature type="chain" id="PRO_5038508671" evidence="4">
    <location>
        <begin position="27"/>
        <end position="379"/>
    </location>
</feature>
<dbReference type="Gene3D" id="3.40.50.2300">
    <property type="match status" value="2"/>
</dbReference>
<reference evidence="7" key="1">
    <citation type="submission" date="2016-10" db="EMBL/GenBank/DDBJ databases">
        <authorList>
            <person name="Varghese N."/>
            <person name="Submissions S."/>
        </authorList>
    </citation>
    <scope>NUCLEOTIDE SEQUENCE [LARGE SCALE GENOMIC DNA]</scope>
    <source>
        <strain evidence="7">DSM 45317</strain>
    </source>
</reference>
<comment type="subcellular location">
    <subcellularLocation>
        <location evidence="1">Cell envelope</location>
    </subcellularLocation>
</comment>
<dbReference type="AlphaFoldDB" id="A0A1I4KLL8"/>
<evidence type="ECO:0000313" key="7">
    <source>
        <dbReference type="Proteomes" id="UP000199152"/>
    </source>
</evidence>
<protein>
    <submittedName>
        <fullName evidence="6">Ribose transport system substrate-binding protein</fullName>
    </submittedName>
</protein>
<dbReference type="OrthoDB" id="8287616at2"/>
<dbReference type="RefSeq" id="WP_091329337.1">
    <property type="nucleotide sequence ID" value="NZ_FOSW01000018.1"/>
</dbReference>
<evidence type="ECO:0000313" key="6">
    <source>
        <dbReference type="EMBL" id="SFL79644.1"/>
    </source>
</evidence>
<accession>A0A1I4KLL8</accession>
<organism evidence="6 7">
    <name type="scientific">Geodermatophilus ruber</name>
    <dbReference type="NCBI Taxonomy" id="504800"/>
    <lineage>
        <taxon>Bacteria</taxon>
        <taxon>Bacillati</taxon>
        <taxon>Actinomycetota</taxon>
        <taxon>Actinomycetes</taxon>
        <taxon>Geodermatophilales</taxon>
        <taxon>Geodermatophilaceae</taxon>
        <taxon>Geodermatophilus</taxon>
    </lineage>
</organism>
<evidence type="ECO:0000256" key="3">
    <source>
        <dbReference type="ARBA" id="ARBA00022729"/>
    </source>
</evidence>
<dbReference type="PROSITE" id="PS51257">
    <property type="entry name" value="PROKAR_LIPOPROTEIN"/>
    <property type="match status" value="1"/>
</dbReference>
<dbReference type="GO" id="GO:0030313">
    <property type="term" value="C:cell envelope"/>
    <property type="evidence" value="ECO:0007669"/>
    <property type="project" value="UniProtKB-SubCell"/>
</dbReference>
<dbReference type="InterPro" id="IPR025997">
    <property type="entry name" value="SBP_2_dom"/>
</dbReference>
<gene>
    <name evidence="6" type="ORF">SAMN04488085_11832</name>
</gene>
<keyword evidence="3 4" id="KW-0732">Signal</keyword>
<sequence length="379" mass="40536">MRKPSRVTMVAAMALLAVLSACSSGAESQSAAGAAEGDLAAAQERIDQFSQVPEFEAPGEPFDAAAAMSGRTIASVPVNAAIDFTQFYRQAAERIADSVGFEYTTWQNQGRPSEWGQGIQAALADDADVIELFAGIDPGQVSPQMVEAERAGIPVVSTDGYDVEQEPDGSLAAAVNCPCSEAARLMADWVTVQTNGAGRALVITSSDIKPSEAAEEAIKDEFAEVCPGCQVEYIDVPSADWATKILPQVQSALVADSEIDYVLPLYDTMSIWASQAIIQAGRSDSVHIATYNGTPSILAMMRESDLIEMNVGQSNDWMAHVTLDQQMRLVAGLPTNPDATWPLYIWTHDNLDQAGDPPTDSQGYGDAYQEGFRTLWGLN</sequence>
<dbReference type="InParanoid" id="A0A1I4KLL8"/>
<feature type="signal peptide" evidence="4">
    <location>
        <begin position="1"/>
        <end position="26"/>
    </location>
</feature>
<dbReference type="Proteomes" id="UP000199152">
    <property type="component" value="Unassembled WGS sequence"/>
</dbReference>
<dbReference type="EMBL" id="FOSW01000018">
    <property type="protein sequence ID" value="SFL79644.1"/>
    <property type="molecule type" value="Genomic_DNA"/>
</dbReference>
<dbReference type="InterPro" id="IPR028082">
    <property type="entry name" value="Peripla_BP_I"/>
</dbReference>
<feature type="domain" description="Periplasmic binding protein" evidence="5">
    <location>
        <begin position="73"/>
        <end position="332"/>
    </location>
</feature>
<dbReference type="STRING" id="504800.SAMN04488085_11832"/>
<evidence type="ECO:0000256" key="2">
    <source>
        <dbReference type="ARBA" id="ARBA00007639"/>
    </source>
</evidence>
<keyword evidence="7" id="KW-1185">Reference proteome</keyword>
<dbReference type="PANTHER" id="PTHR46847:SF1">
    <property type="entry name" value="D-ALLOSE-BINDING PERIPLASMIC PROTEIN-RELATED"/>
    <property type="match status" value="1"/>
</dbReference>